<keyword evidence="1" id="KW-0812">Transmembrane</keyword>
<proteinExistence type="predicted"/>
<reference evidence="3" key="1">
    <citation type="journal article" date="2019" name="Int. J. Syst. Evol. Microbiol.">
        <title>The Global Catalogue of Microorganisms (GCM) 10K type strain sequencing project: providing services to taxonomists for standard genome sequencing and annotation.</title>
        <authorList>
            <consortium name="The Broad Institute Genomics Platform"/>
            <consortium name="The Broad Institute Genome Sequencing Center for Infectious Disease"/>
            <person name="Wu L."/>
            <person name="Ma J."/>
        </authorList>
    </citation>
    <scope>NUCLEOTIDE SEQUENCE [LARGE SCALE GENOMIC DNA]</scope>
    <source>
        <strain evidence="3">KCTC 33676</strain>
    </source>
</reference>
<feature type="transmembrane region" description="Helical" evidence="1">
    <location>
        <begin position="103"/>
        <end position="124"/>
    </location>
</feature>
<evidence type="ECO:0000256" key="1">
    <source>
        <dbReference type="SAM" id="Phobius"/>
    </source>
</evidence>
<dbReference type="EMBL" id="JBHUMM010000043">
    <property type="protein sequence ID" value="MFD2673224.1"/>
    <property type="molecule type" value="Genomic_DNA"/>
</dbReference>
<feature type="transmembrane region" description="Helical" evidence="1">
    <location>
        <begin position="136"/>
        <end position="156"/>
    </location>
</feature>
<feature type="transmembrane region" description="Helical" evidence="1">
    <location>
        <begin position="36"/>
        <end position="56"/>
    </location>
</feature>
<evidence type="ECO:0000313" key="2">
    <source>
        <dbReference type="EMBL" id="MFD2673224.1"/>
    </source>
</evidence>
<protein>
    <submittedName>
        <fullName evidence="2">Uncharacterized protein</fullName>
    </submittedName>
</protein>
<name>A0ABW5RFF0_9BACL</name>
<organism evidence="2 3">
    <name type="scientific">Marinicrinis sediminis</name>
    <dbReference type="NCBI Taxonomy" id="1652465"/>
    <lineage>
        <taxon>Bacteria</taxon>
        <taxon>Bacillati</taxon>
        <taxon>Bacillota</taxon>
        <taxon>Bacilli</taxon>
        <taxon>Bacillales</taxon>
        <taxon>Paenibacillaceae</taxon>
    </lineage>
</organism>
<dbReference type="RefSeq" id="WP_379930786.1">
    <property type="nucleotide sequence ID" value="NZ_JBHUMM010000043.1"/>
</dbReference>
<feature type="transmembrane region" description="Helical" evidence="1">
    <location>
        <begin position="12"/>
        <end position="29"/>
    </location>
</feature>
<evidence type="ECO:0000313" key="3">
    <source>
        <dbReference type="Proteomes" id="UP001597497"/>
    </source>
</evidence>
<keyword evidence="3" id="KW-1185">Reference proteome</keyword>
<dbReference type="Proteomes" id="UP001597497">
    <property type="component" value="Unassembled WGS sequence"/>
</dbReference>
<feature type="transmembrane region" description="Helical" evidence="1">
    <location>
        <begin position="76"/>
        <end position="96"/>
    </location>
</feature>
<gene>
    <name evidence="2" type="ORF">ACFSUC_16750</name>
</gene>
<accession>A0ABW5RFF0</accession>
<comment type="caution">
    <text evidence="2">The sequence shown here is derived from an EMBL/GenBank/DDBJ whole genome shotgun (WGS) entry which is preliminary data.</text>
</comment>
<keyword evidence="1" id="KW-0472">Membrane</keyword>
<keyword evidence="1" id="KW-1133">Transmembrane helix</keyword>
<sequence length="175" mass="20646">MILWQQFDQNEWSILIGLIAGYLLIFLLPHRIPARYVVLSLLWGFCAVILINFTIGGGLLDYFVVNDSDRYEWFDLMTYFMFAPFSYLFIYFYDAWNIQKQTFFLYVLGWTVLSMVTQIFSTYMGMTHYQNGYKESYNVLSFLIIQTITGLYYMYLKQLDAQGASRSAKQKASQP</sequence>